<dbReference type="RefSeq" id="WP_404595456.1">
    <property type="nucleotide sequence ID" value="NZ_JBIYEW010000003.1"/>
</dbReference>
<feature type="transmembrane region" description="Helical" evidence="1">
    <location>
        <begin position="205"/>
        <end position="223"/>
    </location>
</feature>
<keyword evidence="3" id="KW-1185">Reference proteome</keyword>
<feature type="transmembrane region" description="Helical" evidence="1">
    <location>
        <begin position="148"/>
        <end position="167"/>
    </location>
</feature>
<keyword evidence="1" id="KW-0812">Transmembrane</keyword>
<reference evidence="2 3" key="1">
    <citation type="submission" date="2024-10" db="EMBL/GenBank/DDBJ databases">
        <title>Novel secondary metabolite-producing bacteria for plant disease control.</title>
        <authorList>
            <person name="Chevrette M."/>
        </authorList>
    </citation>
    <scope>NUCLEOTIDE SEQUENCE [LARGE SCALE GENOMIC DNA]</scope>
    <source>
        <strain evidence="2 3">J30 TE3557</strain>
    </source>
</reference>
<gene>
    <name evidence="2" type="ORF">ABIA52_003935</name>
</gene>
<feature type="transmembrane region" description="Helical" evidence="1">
    <location>
        <begin position="333"/>
        <end position="364"/>
    </location>
</feature>
<feature type="transmembrane region" description="Helical" evidence="1">
    <location>
        <begin position="115"/>
        <end position="136"/>
    </location>
</feature>
<feature type="transmembrane region" description="Helical" evidence="1">
    <location>
        <begin position="271"/>
        <end position="290"/>
    </location>
</feature>
<dbReference type="Proteomes" id="UP001620520">
    <property type="component" value="Unassembled WGS sequence"/>
</dbReference>
<dbReference type="EMBL" id="JBIYEW010000003">
    <property type="protein sequence ID" value="MFK4641046.1"/>
    <property type="molecule type" value="Genomic_DNA"/>
</dbReference>
<feature type="transmembrane region" description="Helical" evidence="1">
    <location>
        <begin position="84"/>
        <end position="103"/>
    </location>
</feature>
<organism evidence="2 3">
    <name type="scientific">Paenarthrobacter histidinolovorans</name>
    <dbReference type="NCBI Taxonomy" id="43664"/>
    <lineage>
        <taxon>Bacteria</taxon>
        <taxon>Bacillati</taxon>
        <taxon>Actinomycetota</taxon>
        <taxon>Actinomycetes</taxon>
        <taxon>Micrococcales</taxon>
        <taxon>Micrococcaceae</taxon>
        <taxon>Paenarthrobacter</taxon>
    </lineage>
</organism>
<evidence type="ECO:0008006" key="4">
    <source>
        <dbReference type="Google" id="ProtNLM"/>
    </source>
</evidence>
<evidence type="ECO:0000313" key="2">
    <source>
        <dbReference type="EMBL" id="MFK4641046.1"/>
    </source>
</evidence>
<keyword evidence="1" id="KW-0472">Membrane</keyword>
<protein>
    <recommendedName>
        <fullName evidence="4">Integral membrane protein</fullName>
    </recommendedName>
</protein>
<feature type="transmembrane region" description="Helical" evidence="1">
    <location>
        <begin position="384"/>
        <end position="405"/>
    </location>
</feature>
<name>A0ABW8NBT1_9MICC</name>
<accession>A0ABW8NBT1</accession>
<feature type="transmembrane region" description="Helical" evidence="1">
    <location>
        <begin position="302"/>
        <end position="321"/>
    </location>
</feature>
<evidence type="ECO:0000256" key="1">
    <source>
        <dbReference type="SAM" id="Phobius"/>
    </source>
</evidence>
<evidence type="ECO:0000313" key="3">
    <source>
        <dbReference type="Proteomes" id="UP001620520"/>
    </source>
</evidence>
<feature type="transmembrane region" description="Helical" evidence="1">
    <location>
        <begin position="174"/>
        <end position="193"/>
    </location>
</feature>
<comment type="caution">
    <text evidence="2">The sequence shown here is derived from an EMBL/GenBank/DDBJ whole genome shotgun (WGS) entry which is preliminary data.</text>
</comment>
<keyword evidence="1" id="KW-1133">Transmembrane helix</keyword>
<sequence length="407" mass="41256">MTHSAAATSTTTPPPVPALGSSATGTALGAFGMAAAVGLLSLLLNVVGGVSPAAGPSFEGWAGDVNDSLPAGLRWFLGDMTEPLFYKAELAALGLLAGTAFAWRVARGGKAWAGSLAYGSGLWPWVLASASLSLLLSNLAFGWLLDDGWQPTFAPFVCAAPAMVLLYGAGWRTCVTGAVLGAATVTPLALLFIPTVSVPLGLPPVVGSVLAMAVGSGITFSIARHLPWLVLRKPNPPTAPHHPASGVGQGVRQDAYRAARRVLKDFSETHFLANETASLGVILGVSLAFVVNPGLPSYGSGLLPHILFAQALTSAVGVVLWQRWYREDGWAATYASVVSVAPAAVLASGGSWTGIIGGAVMGAVLAPPLARAISGCLPAGYHPVIGNTAAMALSTAVALPVMGLLSP</sequence>
<feature type="transmembrane region" description="Helical" evidence="1">
    <location>
        <begin position="27"/>
        <end position="47"/>
    </location>
</feature>
<proteinExistence type="predicted"/>